<sequence>MQRGKLGNKDFIFSLRYTLRMNIPTQKIAEYTTLSGNIKNLGVKKVEGIRLIMGNHLSVTNKNGDYLFKNVNPGDYVLAIDRTTTEINDIADINVPVSLILTGKENIYNFGLTSAAKIQGKIEYKEHESNLKFAQLSTRKKKNENLIVEVTNGNQTFRKLVLLGDYFDFTYLRQGDWK</sequence>
<reference evidence="1 3" key="1">
    <citation type="submission" date="2017-02" db="EMBL/GenBank/DDBJ databases">
        <authorList>
            <person name="Varghese N."/>
            <person name="Submissions S."/>
        </authorList>
    </citation>
    <scope>NUCLEOTIDE SEQUENCE [LARGE SCALE GENOMIC DNA]</scope>
    <source>
        <strain evidence="1 3">DSM 16775</strain>
    </source>
</reference>
<gene>
    <name evidence="2" type="ORF">NCTC11212_00376</name>
    <name evidence="1" type="ORF">SAMN05421800_110133</name>
</gene>
<proteinExistence type="predicted"/>
<dbReference type="Proteomes" id="UP000251937">
    <property type="component" value="Unassembled WGS sequence"/>
</dbReference>
<protein>
    <recommendedName>
        <fullName evidence="5">Carboxypeptidase regulatory-like domain-containing protein</fullName>
    </recommendedName>
</protein>
<evidence type="ECO:0000313" key="2">
    <source>
        <dbReference type="EMBL" id="SQA86976.1"/>
    </source>
</evidence>
<dbReference type="EMBL" id="FUZE01000010">
    <property type="protein sequence ID" value="SKB84926.1"/>
    <property type="molecule type" value="Genomic_DNA"/>
</dbReference>
<reference evidence="2 4" key="2">
    <citation type="submission" date="2018-06" db="EMBL/GenBank/DDBJ databases">
        <authorList>
            <consortium name="Pathogen Informatics"/>
            <person name="Doyle S."/>
        </authorList>
    </citation>
    <scope>NUCLEOTIDE SEQUENCE [LARGE SCALE GENOMIC DNA]</scope>
    <source>
        <strain evidence="2 4">NCTC11212</strain>
    </source>
</reference>
<evidence type="ECO:0000313" key="1">
    <source>
        <dbReference type="EMBL" id="SKB84926.1"/>
    </source>
</evidence>
<evidence type="ECO:0008006" key="5">
    <source>
        <dbReference type="Google" id="ProtNLM"/>
    </source>
</evidence>
<evidence type="ECO:0000313" key="3">
    <source>
        <dbReference type="Proteomes" id="UP000190669"/>
    </source>
</evidence>
<dbReference type="SUPFAM" id="SSF117074">
    <property type="entry name" value="Hypothetical protein PA1324"/>
    <property type="match status" value="1"/>
</dbReference>
<comment type="caution">
    <text evidence="2">The sequence shown here is derived from an EMBL/GenBank/DDBJ whole genome shotgun (WGS) entry which is preliminary data.</text>
</comment>
<dbReference type="RefSeq" id="WP_123921041.1">
    <property type="nucleotide sequence ID" value="NZ_CP033934.1"/>
</dbReference>
<keyword evidence="3" id="KW-1185">Reference proteome</keyword>
<organism evidence="2 4">
    <name type="scientific">Chryseobacterium balustinum</name>
    <dbReference type="NCBI Taxonomy" id="246"/>
    <lineage>
        <taxon>Bacteria</taxon>
        <taxon>Pseudomonadati</taxon>
        <taxon>Bacteroidota</taxon>
        <taxon>Flavobacteriia</taxon>
        <taxon>Flavobacteriales</taxon>
        <taxon>Weeksellaceae</taxon>
        <taxon>Chryseobacterium group</taxon>
        <taxon>Chryseobacterium</taxon>
    </lineage>
</organism>
<dbReference type="AlphaFoldDB" id="A0AAX2IFV5"/>
<accession>A0AAX2IFV5</accession>
<dbReference type="Proteomes" id="UP000190669">
    <property type="component" value="Unassembled WGS sequence"/>
</dbReference>
<evidence type="ECO:0000313" key="4">
    <source>
        <dbReference type="Proteomes" id="UP000251937"/>
    </source>
</evidence>
<name>A0AAX2IFV5_9FLAO</name>
<dbReference type="EMBL" id="UAVR01000002">
    <property type="protein sequence ID" value="SQA86976.1"/>
    <property type="molecule type" value="Genomic_DNA"/>
</dbReference>